<proteinExistence type="inferred from homology"/>
<evidence type="ECO:0000256" key="2">
    <source>
        <dbReference type="ARBA" id="ARBA00009477"/>
    </source>
</evidence>
<evidence type="ECO:0000256" key="1">
    <source>
        <dbReference type="ARBA" id="ARBA00004167"/>
    </source>
</evidence>
<dbReference type="InterPro" id="IPR006144">
    <property type="entry name" value="Secretion_HlyD_CS"/>
</dbReference>
<dbReference type="PANTHER" id="PTHR30386">
    <property type="entry name" value="MEMBRANE FUSION SUBUNIT OF EMRAB-TOLC MULTIDRUG EFFLUX PUMP"/>
    <property type="match status" value="1"/>
</dbReference>
<evidence type="ECO:0000259" key="8">
    <source>
        <dbReference type="Pfam" id="PF26002"/>
    </source>
</evidence>
<accession>A0ABV6H1G4</accession>
<sequence>MINKQLHKILSFLRKIKENIATRSVQTNTSQQEVKENIASKDLHLLNDLHAALQEEKHTGLFAMIWLLTAFLIVFITWSYFSKIEEVTRGQGTIIPNSREQIIQSLDPGILSQMMVKEGDLVEKGQVLLKLDDTRSSAILRETQAKVDNLEAIAIRLKAEISGKPLLFPENIPVEMREREMGVYRAKKEALDEAIKTLRESKILLDSEIALTEPMVNKGAVSQVELLRMKRSANDMALQISEREHKYITDASNELVRIQGDLDQAKENLAARADPVERSLLRAPLKGIVKNIRVNTIGGVISAGQDIMEIVPVEDNLLVEAYINPKDVAYIRPGMKAVVKLSAYDYAIYGGLEGIVTLLSPSTLQDKRQASDLNLNPNNSFYRVLIRTSGSHLTDKDGHELPVLPGMIASVDIKTGEKTIFQYLIKPITRMKQSLQER</sequence>
<keyword evidence="6 7" id="KW-0472">Membrane</keyword>
<dbReference type="InterPro" id="IPR058982">
    <property type="entry name" value="Beta-barrel_AprE"/>
</dbReference>
<evidence type="ECO:0000256" key="3">
    <source>
        <dbReference type="ARBA" id="ARBA00022448"/>
    </source>
</evidence>
<dbReference type="PRINTS" id="PR01490">
    <property type="entry name" value="RTXTOXIND"/>
</dbReference>
<feature type="transmembrane region" description="Helical" evidence="7">
    <location>
        <begin position="61"/>
        <end position="81"/>
    </location>
</feature>
<dbReference type="PROSITE" id="PS00543">
    <property type="entry name" value="HLYD_FAMILY"/>
    <property type="match status" value="1"/>
</dbReference>
<keyword evidence="4 7" id="KW-0812">Transmembrane</keyword>
<comment type="similarity">
    <text evidence="2">Belongs to the membrane fusion protein (MFP) (TC 8.A.1) family.</text>
</comment>
<comment type="subcellular location">
    <subcellularLocation>
        <location evidence="1">Membrane</location>
        <topology evidence="1">Single-pass membrane protein</topology>
    </subcellularLocation>
</comment>
<protein>
    <submittedName>
        <fullName evidence="9">HlyD family efflux transporter periplasmic adaptor subunit</fullName>
    </submittedName>
</protein>
<keyword evidence="5 7" id="KW-1133">Transmembrane helix</keyword>
<evidence type="ECO:0000313" key="10">
    <source>
        <dbReference type="Proteomes" id="UP001589767"/>
    </source>
</evidence>
<dbReference type="InterPro" id="IPR050739">
    <property type="entry name" value="MFP"/>
</dbReference>
<organism evidence="9 10">
    <name type="scientific">Gallibacterium trehalosifermentans</name>
    <dbReference type="NCBI Taxonomy" id="516935"/>
    <lineage>
        <taxon>Bacteria</taxon>
        <taxon>Pseudomonadati</taxon>
        <taxon>Pseudomonadota</taxon>
        <taxon>Gammaproteobacteria</taxon>
        <taxon>Pasteurellales</taxon>
        <taxon>Pasteurellaceae</taxon>
        <taxon>Gallibacterium</taxon>
    </lineage>
</organism>
<dbReference type="Proteomes" id="UP001589767">
    <property type="component" value="Unassembled WGS sequence"/>
</dbReference>
<evidence type="ECO:0000256" key="5">
    <source>
        <dbReference type="ARBA" id="ARBA00022989"/>
    </source>
</evidence>
<dbReference type="SUPFAM" id="SSF111369">
    <property type="entry name" value="HlyD-like secretion proteins"/>
    <property type="match status" value="1"/>
</dbReference>
<dbReference type="PANTHER" id="PTHR30386:SF26">
    <property type="entry name" value="TRANSPORT PROTEIN COMB"/>
    <property type="match status" value="1"/>
</dbReference>
<evidence type="ECO:0000256" key="4">
    <source>
        <dbReference type="ARBA" id="ARBA00022692"/>
    </source>
</evidence>
<dbReference type="EMBL" id="JBHLWB010000007">
    <property type="protein sequence ID" value="MFC0309453.1"/>
    <property type="molecule type" value="Genomic_DNA"/>
</dbReference>
<name>A0ABV6H1G4_9PAST</name>
<feature type="domain" description="AprE-like beta-barrel" evidence="8">
    <location>
        <begin position="317"/>
        <end position="416"/>
    </location>
</feature>
<dbReference type="Pfam" id="PF26002">
    <property type="entry name" value="Beta-barrel_AprE"/>
    <property type="match status" value="1"/>
</dbReference>
<comment type="caution">
    <text evidence="9">The sequence shown here is derived from an EMBL/GenBank/DDBJ whole genome shotgun (WGS) entry which is preliminary data.</text>
</comment>
<dbReference type="RefSeq" id="WP_382370929.1">
    <property type="nucleotide sequence ID" value="NZ_JBHLWB010000007.1"/>
</dbReference>
<gene>
    <name evidence="9" type="ORF">ACFFHK_06985</name>
</gene>
<reference evidence="9 10" key="1">
    <citation type="submission" date="2024-09" db="EMBL/GenBank/DDBJ databases">
        <authorList>
            <person name="Sun Q."/>
            <person name="Mori K."/>
        </authorList>
    </citation>
    <scope>NUCLEOTIDE SEQUENCE [LARGE SCALE GENOMIC DNA]</scope>
    <source>
        <strain evidence="9 10">CCM 7539</strain>
    </source>
</reference>
<dbReference type="Gene3D" id="2.40.50.100">
    <property type="match status" value="1"/>
</dbReference>
<keyword evidence="3" id="KW-0813">Transport</keyword>
<dbReference type="Gene3D" id="2.40.30.170">
    <property type="match status" value="1"/>
</dbReference>
<evidence type="ECO:0000256" key="7">
    <source>
        <dbReference type="SAM" id="Phobius"/>
    </source>
</evidence>
<evidence type="ECO:0000256" key="6">
    <source>
        <dbReference type="ARBA" id="ARBA00023136"/>
    </source>
</evidence>
<keyword evidence="10" id="KW-1185">Reference proteome</keyword>
<evidence type="ECO:0000313" key="9">
    <source>
        <dbReference type="EMBL" id="MFC0309453.1"/>
    </source>
</evidence>